<dbReference type="EMBL" id="AKCV02000011">
    <property type="protein sequence ID" value="TMS59241.1"/>
    <property type="molecule type" value="Genomic_DNA"/>
</dbReference>
<evidence type="ECO:0000313" key="2">
    <source>
        <dbReference type="Proteomes" id="UP000004277"/>
    </source>
</evidence>
<reference evidence="1" key="1">
    <citation type="submission" date="2019-05" db="EMBL/GenBank/DDBJ databases">
        <title>Revised genome assembly of Burkholderiaceae (previously Ralstonia) sp. PBA.</title>
        <authorList>
            <person name="Gan H.M."/>
        </authorList>
    </citation>
    <scope>NUCLEOTIDE SEQUENCE</scope>
    <source>
        <strain evidence="1">PBA</strain>
    </source>
</reference>
<keyword evidence="2" id="KW-1185">Reference proteome</keyword>
<proteinExistence type="predicted"/>
<accession>A0ACD3SSQ1</accession>
<protein>
    <submittedName>
        <fullName evidence="1">Uncharacterized protein</fullName>
    </submittedName>
</protein>
<dbReference type="Proteomes" id="UP000004277">
    <property type="component" value="Unassembled WGS sequence"/>
</dbReference>
<name>A0ACD3SSQ1_9BURK</name>
<organism evidence="1 2">
    <name type="scientific">Imbroritus primus</name>
    <dbReference type="NCBI Taxonomy" id="3058603"/>
    <lineage>
        <taxon>Bacteria</taxon>
        <taxon>Pseudomonadati</taxon>
        <taxon>Pseudomonadota</taxon>
        <taxon>Betaproteobacteria</taxon>
        <taxon>Burkholderiales</taxon>
        <taxon>Burkholderiaceae</taxon>
        <taxon>Imbroritus</taxon>
    </lineage>
</organism>
<comment type="caution">
    <text evidence="1">The sequence shown here is derived from an EMBL/GenBank/DDBJ whole genome shotgun (WGS) entry which is preliminary data.</text>
</comment>
<evidence type="ECO:0000313" key="1">
    <source>
        <dbReference type="EMBL" id="TMS59241.1"/>
    </source>
</evidence>
<gene>
    <name evidence="1" type="ORF">MW7_003410</name>
</gene>
<sequence>MKSSKPWAIGVLVITTAFAACAQTTAEHAQHHPEGAATANTRPAPATPERQMSAMDRQLRLMQDMSRKLANARTPQERRALMAEHRKTMQDSMQMMRQMQDMPTPGMGMMGNGMMMKDAGMAGGPASSPSATPGGAARPAPGMGPQMMERMMQRHAMMEKRMEIMQAMMQMMMESMPASPTR</sequence>